<feature type="signal peptide" evidence="1">
    <location>
        <begin position="1"/>
        <end position="19"/>
    </location>
</feature>
<proteinExistence type="predicted"/>
<sequence length="150" mass="15731">MWRFLLLPLIVSAFQAGVAAQSIPQQTNPATAYTGTVGDWALGRWNGLAVRNTKGGSAIDTASFVLIIRKQQDGKAVCRFAPVQYADVAPWAPECTTTADSIRLLSLSGPGTASGTATGTTIRLSRTGRDGLEGNMIAAAGSSRVSFTRE</sequence>
<accession>A0A512NQJ5</accession>
<evidence type="ECO:0000256" key="1">
    <source>
        <dbReference type="SAM" id="SignalP"/>
    </source>
</evidence>
<evidence type="ECO:0008006" key="4">
    <source>
        <dbReference type="Google" id="ProtNLM"/>
    </source>
</evidence>
<feature type="chain" id="PRO_5021884631" description="Alkaline proteinase inhibitor/ Outer membrane lipoprotein Omp19 domain-containing protein" evidence="1">
    <location>
        <begin position="20"/>
        <end position="150"/>
    </location>
</feature>
<protein>
    <recommendedName>
        <fullName evidence="4">Alkaline proteinase inhibitor/ Outer membrane lipoprotein Omp19 domain-containing protein</fullName>
    </recommendedName>
</protein>
<dbReference type="EMBL" id="BKAJ01000207">
    <property type="protein sequence ID" value="GEP61207.1"/>
    <property type="molecule type" value="Genomic_DNA"/>
</dbReference>
<evidence type="ECO:0000313" key="2">
    <source>
        <dbReference type="EMBL" id="GEP61207.1"/>
    </source>
</evidence>
<dbReference type="AlphaFoldDB" id="A0A512NQJ5"/>
<dbReference type="Proteomes" id="UP000321058">
    <property type="component" value="Unassembled WGS sequence"/>
</dbReference>
<keyword evidence="3" id="KW-1185">Reference proteome</keyword>
<dbReference type="OrthoDB" id="9998859at2"/>
<gene>
    <name evidence="2" type="ORF">RSO01_83730</name>
</gene>
<evidence type="ECO:0000313" key="3">
    <source>
        <dbReference type="Proteomes" id="UP000321058"/>
    </source>
</evidence>
<reference evidence="2 3" key="1">
    <citation type="submission" date="2019-07" db="EMBL/GenBank/DDBJ databases">
        <title>Whole genome shotgun sequence of Reyranella soli NBRC 108950.</title>
        <authorList>
            <person name="Hosoyama A."/>
            <person name="Uohara A."/>
            <person name="Ohji S."/>
            <person name="Ichikawa N."/>
        </authorList>
    </citation>
    <scope>NUCLEOTIDE SEQUENCE [LARGE SCALE GENOMIC DNA]</scope>
    <source>
        <strain evidence="2 3">NBRC 108950</strain>
    </source>
</reference>
<comment type="caution">
    <text evidence="2">The sequence shown here is derived from an EMBL/GenBank/DDBJ whole genome shotgun (WGS) entry which is preliminary data.</text>
</comment>
<dbReference type="RefSeq" id="WP_147156529.1">
    <property type="nucleotide sequence ID" value="NZ_BKAJ01000207.1"/>
</dbReference>
<keyword evidence="1" id="KW-0732">Signal</keyword>
<organism evidence="2 3">
    <name type="scientific">Reyranella soli</name>
    <dbReference type="NCBI Taxonomy" id="1230389"/>
    <lineage>
        <taxon>Bacteria</taxon>
        <taxon>Pseudomonadati</taxon>
        <taxon>Pseudomonadota</taxon>
        <taxon>Alphaproteobacteria</taxon>
        <taxon>Hyphomicrobiales</taxon>
        <taxon>Reyranellaceae</taxon>
        <taxon>Reyranella</taxon>
    </lineage>
</organism>
<name>A0A512NQJ5_9HYPH</name>